<evidence type="ECO:0000313" key="2">
    <source>
        <dbReference type="EMBL" id="CAB4303193.1"/>
    </source>
</evidence>
<dbReference type="InterPro" id="IPR036093">
    <property type="entry name" value="NAC_dom_sf"/>
</dbReference>
<feature type="compositionally biased region" description="Basic residues" evidence="1">
    <location>
        <begin position="96"/>
        <end position="111"/>
    </location>
</feature>
<dbReference type="AlphaFoldDB" id="A0A6J5WS91"/>
<gene>
    <name evidence="2" type="ORF">ORAREDHAP_LOCUS19228</name>
</gene>
<sequence length="111" mass="12702">MEESLVPLESKPFMSLYNNIFHARNLFGNKTEPSEIWKKYGEPQLVDTDLYFISKLKKLTPKRMDRRVGNGGTWSETESSKLVEKVSGNPSPNPIGRKRVSLRGPHRVATR</sequence>
<dbReference type="OrthoDB" id="1166662at2759"/>
<dbReference type="GO" id="GO:0006355">
    <property type="term" value="P:regulation of DNA-templated transcription"/>
    <property type="evidence" value="ECO:0007669"/>
    <property type="project" value="InterPro"/>
</dbReference>
<keyword evidence="3" id="KW-1185">Reference proteome</keyword>
<accession>A0A6J5WS91</accession>
<reference evidence="3" key="1">
    <citation type="journal article" date="2020" name="Genome Biol.">
        <title>Gamete binning: chromosome-level and haplotype-resolved genome assembly enabled by high-throughput single-cell sequencing of gamete genomes.</title>
        <authorList>
            <person name="Campoy J.A."/>
            <person name="Sun H."/>
            <person name="Goel M."/>
            <person name="Jiao W.-B."/>
            <person name="Folz-Donahue K."/>
            <person name="Wang N."/>
            <person name="Rubio M."/>
            <person name="Liu C."/>
            <person name="Kukat C."/>
            <person name="Ruiz D."/>
            <person name="Huettel B."/>
            <person name="Schneeberger K."/>
        </authorList>
    </citation>
    <scope>NUCLEOTIDE SEQUENCE [LARGE SCALE GENOMIC DNA]</scope>
    <source>
        <strain evidence="3">cv. Rojo Pasion</strain>
    </source>
</reference>
<organism evidence="2 3">
    <name type="scientific">Prunus armeniaca</name>
    <name type="common">Apricot</name>
    <name type="synonym">Armeniaca vulgaris</name>
    <dbReference type="NCBI Taxonomy" id="36596"/>
    <lineage>
        <taxon>Eukaryota</taxon>
        <taxon>Viridiplantae</taxon>
        <taxon>Streptophyta</taxon>
        <taxon>Embryophyta</taxon>
        <taxon>Tracheophyta</taxon>
        <taxon>Spermatophyta</taxon>
        <taxon>Magnoliopsida</taxon>
        <taxon>eudicotyledons</taxon>
        <taxon>Gunneridae</taxon>
        <taxon>Pentapetalae</taxon>
        <taxon>rosids</taxon>
        <taxon>fabids</taxon>
        <taxon>Rosales</taxon>
        <taxon>Rosaceae</taxon>
        <taxon>Amygdaloideae</taxon>
        <taxon>Amygdaleae</taxon>
        <taxon>Prunus</taxon>
    </lineage>
</organism>
<evidence type="ECO:0000313" key="3">
    <source>
        <dbReference type="Proteomes" id="UP000507245"/>
    </source>
</evidence>
<name>A0A6J5WS91_PRUAR</name>
<proteinExistence type="predicted"/>
<feature type="region of interest" description="Disordered" evidence="1">
    <location>
        <begin position="64"/>
        <end position="111"/>
    </location>
</feature>
<dbReference type="GO" id="GO:0003677">
    <property type="term" value="F:DNA binding"/>
    <property type="evidence" value="ECO:0007669"/>
    <property type="project" value="InterPro"/>
</dbReference>
<evidence type="ECO:0000256" key="1">
    <source>
        <dbReference type="SAM" id="MobiDB-lite"/>
    </source>
</evidence>
<dbReference type="EMBL" id="CAEKKB010000003">
    <property type="protein sequence ID" value="CAB4303193.1"/>
    <property type="molecule type" value="Genomic_DNA"/>
</dbReference>
<dbReference type="Proteomes" id="UP000507245">
    <property type="component" value="Unassembled WGS sequence"/>
</dbReference>
<dbReference type="Gene3D" id="2.170.150.80">
    <property type="entry name" value="NAC domain"/>
    <property type="match status" value="1"/>
</dbReference>
<protein>
    <submittedName>
        <fullName evidence="2">Uncharacterized protein</fullName>
    </submittedName>
</protein>